<dbReference type="OrthoDB" id="3830579at2759"/>
<accession>A0A1V6PBK9</accession>
<gene>
    <name evidence="1" type="ORF">PENDEC_c012G00047</name>
</gene>
<dbReference type="STRING" id="69771.A0A1V6PBK9"/>
<dbReference type="EMBL" id="MDYL01000012">
    <property type="protein sequence ID" value="OQD74147.1"/>
    <property type="molecule type" value="Genomic_DNA"/>
</dbReference>
<reference evidence="2" key="1">
    <citation type="journal article" date="2017" name="Nat. Microbiol.">
        <title>Global analysis of biosynthetic gene clusters reveals vast potential of secondary metabolite production in Penicillium species.</title>
        <authorList>
            <person name="Nielsen J.C."/>
            <person name="Grijseels S."/>
            <person name="Prigent S."/>
            <person name="Ji B."/>
            <person name="Dainat J."/>
            <person name="Nielsen K.F."/>
            <person name="Frisvad J.C."/>
            <person name="Workman M."/>
            <person name="Nielsen J."/>
        </authorList>
    </citation>
    <scope>NUCLEOTIDE SEQUENCE [LARGE SCALE GENOMIC DNA]</scope>
    <source>
        <strain evidence="2">IBT 11843</strain>
    </source>
</reference>
<evidence type="ECO:0008006" key="3">
    <source>
        <dbReference type="Google" id="ProtNLM"/>
    </source>
</evidence>
<dbReference type="Proteomes" id="UP000191522">
    <property type="component" value="Unassembled WGS sequence"/>
</dbReference>
<comment type="caution">
    <text evidence="1">The sequence shown here is derived from an EMBL/GenBank/DDBJ whole genome shotgun (WGS) entry which is preliminary data.</text>
</comment>
<dbReference type="OMA" id="PRSWSMG"/>
<protein>
    <recommendedName>
        <fullName evidence="3">ABM domain-containing protein</fullName>
    </recommendedName>
</protein>
<name>A0A1V6PBK9_PENDC</name>
<proteinExistence type="predicted"/>
<keyword evidence="2" id="KW-1185">Reference proteome</keyword>
<sequence>MAQSVTSFVYFKVKPSVKPEEPGNKEGEGLLGVFRAFKNESGHASSAWGRTVEDNDTIVLVIDWSDARGSITTAYLEPFLASTPQPPTVLYTTLQPAVSATDTLTKNPVTELCAFPFPSNMTVSEVKELNADLINFRKALIEQLPQAEGPRSWTMGHVDRPGQVEHKKSPSGEAVMRFLAVGWDSVETHKKAKETEQFAKSIAPIRQKMLPPVPGLELRHVSFQKT</sequence>
<evidence type="ECO:0000313" key="2">
    <source>
        <dbReference type="Proteomes" id="UP000191522"/>
    </source>
</evidence>
<evidence type="ECO:0000313" key="1">
    <source>
        <dbReference type="EMBL" id="OQD74147.1"/>
    </source>
</evidence>
<dbReference type="AlphaFoldDB" id="A0A1V6PBK9"/>
<dbReference type="Gene3D" id="3.30.70.100">
    <property type="match status" value="1"/>
</dbReference>
<organism evidence="1 2">
    <name type="scientific">Penicillium decumbens</name>
    <dbReference type="NCBI Taxonomy" id="69771"/>
    <lineage>
        <taxon>Eukaryota</taxon>
        <taxon>Fungi</taxon>
        <taxon>Dikarya</taxon>
        <taxon>Ascomycota</taxon>
        <taxon>Pezizomycotina</taxon>
        <taxon>Eurotiomycetes</taxon>
        <taxon>Eurotiomycetidae</taxon>
        <taxon>Eurotiales</taxon>
        <taxon>Aspergillaceae</taxon>
        <taxon>Penicillium</taxon>
    </lineage>
</organism>